<dbReference type="EMBL" id="MLYV02000084">
    <property type="protein sequence ID" value="PSS37034.1"/>
    <property type="molecule type" value="Genomic_DNA"/>
</dbReference>
<keyword evidence="2" id="KW-1185">Reference proteome</keyword>
<gene>
    <name evidence="1" type="ORF">PHLCEN_2v1073</name>
</gene>
<dbReference type="OrthoDB" id="2804601at2759"/>
<reference evidence="1 2" key="1">
    <citation type="submission" date="2018-02" db="EMBL/GenBank/DDBJ databases">
        <title>Genome sequence of the basidiomycete white-rot fungus Phlebia centrifuga.</title>
        <authorList>
            <person name="Granchi Z."/>
            <person name="Peng M."/>
            <person name="de Vries R.P."/>
            <person name="Hilden K."/>
            <person name="Makela M.R."/>
            <person name="Grigoriev I."/>
            <person name="Riley R."/>
        </authorList>
    </citation>
    <scope>NUCLEOTIDE SEQUENCE [LARGE SCALE GENOMIC DNA]</scope>
    <source>
        <strain evidence="1 2">FBCC195</strain>
    </source>
</reference>
<sequence length="560" mass="64361">MSGPMSFYDTLFLRFPEDAIHELEQLHCAKASQRFELAAAIKRALQTDKDKDTDIDKQIYEEKMGRLTRLSLHECLLRIALDPEIYPVTYSWDSEAYVKDILHAMNQCVLFIQTHLSKEKPDYALPASNIDDEVDAEKLPGPYHVMSLNWLRMSVPLWSILLSKCLLAADSLQLYDRRIYTWEVCDTAVTAFHTYYDFCNTAPHLIKFISLARMLLRIASGSTPGLQSDQLKCFVFVTMMYNRDDANFLIEFMRDSVLNKAEAQGLALTICRKLSAADPSEPEDVLLMIKTLVLLQASVHVHTYILELDFEGMTILHRLLDVSQKIYCMATMDLTLGMLKYCFGCFTQILAHESTIVAKDFYSPPVAGKMIAIISRRILPPKELNTPGQRACYKSLLGECVILYFGPSCLVSVPESQEEFQQILGLYILSYYRDDSHEALDRRIVMQRVTSNIWRPTLKTLRESRFKATEQPVKEYILAVQLQDLAIKIWVDYGGKLGFREDVMEVLDSPSHQVRDPFWWKTSGCHWSGCLCAFGDRIHRMRVCKGCWKVLYCGTTCQRR</sequence>
<proteinExistence type="predicted"/>
<accession>A0A2R6S415</accession>
<evidence type="ECO:0000313" key="2">
    <source>
        <dbReference type="Proteomes" id="UP000186601"/>
    </source>
</evidence>
<name>A0A2R6S415_9APHY</name>
<evidence type="ECO:0008006" key="3">
    <source>
        <dbReference type="Google" id="ProtNLM"/>
    </source>
</evidence>
<organism evidence="1 2">
    <name type="scientific">Hermanssonia centrifuga</name>
    <dbReference type="NCBI Taxonomy" id="98765"/>
    <lineage>
        <taxon>Eukaryota</taxon>
        <taxon>Fungi</taxon>
        <taxon>Dikarya</taxon>
        <taxon>Basidiomycota</taxon>
        <taxon>Agaricomycotina</taxon>
        <taxon>Agaricomycetes</taxon>
        <taxon>Polyporales</taxon>
        <taxon>Meruliaceae</taxon>
        <taxon>Hermanssonia</taxon>
    </lineage>
</organism>
<evidence type="ECO:0000313" key="1">
    <source>
        <dbReference type="EMBL" id="PSS37034.1"/>
    </source>
</evidence>
<dbReference type="AlphaFoldDB" id="A0A2R6S415"/>
<protein>
    <recommendedName>
        <fullName evidence="3">MYND-type domain-containing protein</fullName>
    </recommendedName>
</protein>
<dbReference type="Proteomes" id="UP000186601">
    <property type="component" value="Unassembled WGS sequence"/>
</dbReference>
<comment type="caution">
    <text evidence="1">The sequence shown here is derived from an EMBL/GenBank/DDBJ whole genome shotgun (WGS) entry which is preliminary data.</text>
</comment>